<proteinExistence type="predicted"/>
<dbReference type="EMBL" id="ASQP01000461">
    <property type="protein sequence ID" value="OMI34568.1"/>
    <property type="molecule type" value="Genomic_DNA"/>
</dbReference>
<dbReference type="STRING" id="67365.GCA_001704635_01901"/>
<dbReference type="SUPFAM" id="SSF51430">
    <property type="entry name" value="NAD(P)-linked oxidoreductase"/>
    <property type="match status" value="1"/>
</dbReference>
<keyword evidence="3" id="KW-1185">Reference proteome</keyword>
<dbReference type="GeneID" id="96746828"/>
<evidence type="ECO:0000259" key="1">
    <source>
        <dbReference type="Pfam" id="PF00248"/>
    </source>
</evidence>
<feature type="domain" description="NADP-dependent oxidoreductase" evidence="1">
    <location>
        <begin position="17"/>
        <end position="322"/>
    </location>
</feature>
<sequence>MRYLRLAGGGGPEVSALCLGILPFGSTVDEETSLAVLDRFAEAGGTFVDTANNYSIWAPGGTGDESEELLGRWMRSRGRRDSTVVATKVGARPDPARGAEWPANWEGLGADTVRAGIEGSLRRLGTDRVDLYYAHIEDATVPMEETVGAFAGLVEEGTVGILGCSNHASWAVAAARQYAADRGLARYACVQQRYTYLQPRPGAGFGTQGPRGYAGTDLLDYIGTQEDMTLLAYGSLIHGAYTRADKRVLEQYDHPGTERRLRVLREVARETGATANQVVLAWLIGARKPAIPVLGVSSVAQLEEALGAVDLELDDGLRAKLDAA</sequence>
<dbReference type="PANTHER" id="PTHR43364">
    <property type="entry name" value="NADH-SPECIFIC METHYLGLYOXAL REDUCTASE-RELATED"/>
    <property type="match status" value="1"/>
</dbReference>
<dbReference type="InterPro" id="IPR050523">
    <property type="entry name" value="AKR_Detox_Biosynth"/>
</dbReference>
<dbReference type="Gene3D" id="3.20.20.100">
    <property type="entry name" value="NADP-dependent oxidoreductase domain"/>
    <property type="match status" value="1"/>
</dbReference>
<dbReference type="PANTHER" id="PTHR43364:SF6">
    <property type="entry name" value="OXIDOREDUCTASE-RELATED"/>
    <property type="match status" value="1"/>
</dbReference>
<dbReference type="AlphaFoldDB" id="A0A1R1S8M6"/>
<dbReference type="RefSeq" id="WP_065966759.1">
    <property type="nucleotide sequence ID" value="NZ_ASQP01000461.1"/>
</dbReference>
<accession>A0A1R1S8M6</accession>
<dbReference type="InterPro" id="IPR023210">
    <property type="entry name" value="NADP_OxRdtase_dom"/>
</dbReference>
<gene>
    <name evidence="2" type="ORF">SPAR_35726</name>
</gene>
<comment type="caution">
    <text evidence="2">The sequence shown here is derived from an EMBL/GenBank/DDBJ whole genome shotgun (WGS) entry which is preliminary data.</text>
</comment>
<dbReference type="GO" id="GO:0005829">
    <property type="term" value="C:cytosol"/>
    <property type="evidence" value="ECO:0007669"/>
    <property type="project" value="TreeGrafter"/>
</dbReference>
<evidence type="ECO:0000313" key="3">
    <source>
        <dbReference type="Proteomes" id="UP000186168"/>
    </source>
</evidence>
<dbReference type="Proteomes" id="UP000186168">
    <property type="component" value="Unassembled WGS sequence"/>
</dbReference>
<evidence type="ECO:0000313" key="2">
    <source>
        <dbReference type="EMBL" id="OMI34568.1"/>
    </source>
</evidence>
<name>A0A1R1S8M6_9ACTN</name>
<dbReference type="InterPro" id="IPR036812">
    <property type="entry name" value="NAD(P)_OxRdtase_dom_sf"/>
</dbReference>
<dbReference type="Pfam" id="PF00248">
    <property type="entry name" value="Aldo_ket_red"/>
    <property type="match status" value="1"/>
</dbReference>
<protein>
    <submittedName>
        <fullName evidence="2">Putative oxidoreductase</fullName>
    </submittedName>
</protein>
<reference evidence="2 3" key="1">
    <citation type="submission" date="2013-05" db="EMBL/GenBank/DDBJ databases">
        <title>Genome sequence of Streptomyces sparsogenes DSM 40356.</title>
        <authorList>
            <person name="Coyne S."/>
            <person name="Seebeck F.P."/>
        </authorList>
    </citation>
    <scope>NUCLEOTIDE SEQUENCE [LARGE SCALE GENOMIC DNA]</scope>
    <source>
        <strain evidence="2 3">DSM 40356</strain>
    </source>
</reference>
<organism evidence="2 3">
    <name type="scientific">Streptomyces sparsogenes DSM 40356</name>
    <dbReference type="NCBI Taxonomy" id="1331668"/>
    <lineage>
        <taxon>Bacteria</taxon>
        <taxon>Bacillati</taxon>
        <taxon>Actinomycetota</taxon>
        <taxon>Actinomycetes</taxon>
        <taxon>Kitasatosporales</taxon>
        <taxon>Streptomycetaceae</taxon>
        <taxon>Streptomyces</taxon>
    </lineage>
</organism>